<accession>A0A8T0G8M2</accession>
<reference evidence="2" key="1">
    <citation type="submission" date="2020-06" db="EMBL/GenBank/DDBJ databases">
        <title>WGS assembly of Ceratodon purpureus strain R40.</title>
        <authorList>
            <person name="Carey S.B."/>
            <person name="Jenkins J."/>
            <person name="Shu S."/>
            <person name="Lovell J.T."/>
            <person name="Sreedasyam A."/>
            <person name="Maumus F."/>
            <person name="Tiley G.P."/>
            <person name="Fernandez-Pozo N."/>
            <person name="Barry K."/>
            <person name="Chen C."/>
            <person name="Wang M."/>
            <person name="Lipzen A."/>
            <person name="Daum C."/>
            <person name="Saski C.A."/>
            <person name="Payton A.C."/>
            <person name="Mcbreen J.C."/>
            <person name="Conrad R.E."/>
            <person name="Kollar L.M."/>
            <person name="Olsson S."/>
            <person name="Huttunen S."/>
            <person name="Landis J.B."/>
            <person name="Wickett N.J."/>
            <person name="Johnson M.G."/>
            <person name="Rensing S.A."/>
            <person name="Grimwood J."/>
            <person name="Schmutz J."/>
            <person name="Mcdaniel S.F."/>
        </authorList>
    </citation>
    <scope>NUCLEOTIDE SEQUENCE</scope>
    <source>
        <strain evidence="2">R40</strain>
    </source>
</reference>
<comment type="caution">
    <text evidence="2">The sequence shown here is derived from an EMBL/GenBank/DDBJ whole genome shotgun (WGS) entry which is preliminary data.</text>
</comment>
<dbReference type="AlphaFoldDB" id="A0A8T0G8M2"/>
<organism evidence="2 3">
    <name type="scientific">Ceratodon purpureus</name>
    <name type="common">Fire moss</name>
    <name type="synonym">Dicranum purpureum</name>
    <dbReference type="NCBI Taxonomy" id="3225"/>
    <lineage>
        <taxon>Eukaryota</taxon>
        <taxon>Viridiplantae</taxon>
        <taxon>Streptophyta</taxon>
        <taxon>Embryophyta</taxon>
        <taxon>Bryophyta</taxon>
        <taxon>Bryophytina</taxon>
        <taxon>Bryopsida</taxon>
        <taxon>Dicranidae</taxon>
        <taxon>Pseudoditrichales</taxon>
        <taxon>Ditrichaceae</taxon>
        <taxon>Ceratodon</taxon>
    </lineage>
</organism>
<dbReference type="Proteomes" id="UP000822688">
    <property type="component" value="Chromosome 12"/>
</dbReference>
<gene>
    <name evidence="2" type="ORF">KC19_12G183900</name>
</gene>
<protein>
    <submittedName>
        <fullName evidence="2">Uncharacterized protein</fullName>
    </submittedName>
</protein>
<evidence type="ECO:0000313" key="3">
    <source>
        <dbReference type="Proteomes" id="UP000822688"/>
    </source>
</evidence>
<evidence type="ECO:0000256" key="1">
    <source>
        <dbReference type="SAM" id="MobiDB-lite"/>
    </source>
</evidence>
<feature type="compositionally biased region" description="Polar residues" evidence="1">
    <location>
        <begin position="1"/>
        <end position="12"/>
    </location>
</feature>
<feature type="compositionally biased region" description="Low complexity" evidence="1">
    <location>
        <begin position="15"/>
        <end position="28"/>
    </location>
</feature>
<sequence length="82" mass="8864">MTTINLQLQSRPRSSHLSSFHQSHLPLSSEKKSSIQANQKRALGDASFSVIGHNQINDAVAIPQPYRNAHATNSDSALAALT</sequence>
<evidence type="ECO:0000313" key="2">
    <source>
        <dbReference type="EMBL" id="KAG0555636.1"/>
    </source>
</evidence>
<name>A0A8T0G8M2_CERPU</name>
<feature type="region of interest" description="Disordered" evidence="1">
    <location>
        <begin position="1"/>
        <end position="40"/>
    </location>
</feature>
<proteinExistence type="predicted"/>
<keyword evidence="3" id="KW-1185">Reference proteome</keyword>
<dbReference type="EMBL" id="CM026433">
    <property type="protein sequence ID" value="KAG0555636.1"/>
    <property type="molecule type" value="Genomic_DNA"/>
</dbReference>